<dbReference type="InterPro" id="IPR039417">
    <property type="entry name" value="Peptidase_C1A_papain-like"/>
</dbReference>
<evidence type="ECO:0000256" key="2">
    <source>
        <dbReference type="ARBA" id="ARBA00022729"/>
    </source>
</evidence>
<sequence>MRVVLLLALCALAAAYSYPSSDFELDLNFAKFQEFTARFSKNYKSVEEYTTRYATFLDNLERVAKLNQDGRGVFGVTKFMDMTPAEFKATYLGFKPDEMAPPKAPVARPHRAKRNATGSVDWRTKGAVTPVKDQAQCGSCWAFSATEQIESNWFLAGNELISLSPQQIVSCDTTDGGCGGGWTYTAYQYVQSAGGLDTDAAYPYSSGAGVTGTCDNPLPASPAAQISGFGYAIPTCSDSCTNQDENSMAQYMQENSPLSVCVDAEPWQFYSSGIMTVDQCPSDFSGLDHCVQAVGYDATGSQPYWIVRNSWNTNWGEDGFIRLALGTNTCGIGDVATYVKI</sequence>
<feature type="domain" description="Peptidase C1A papain C-terminal" evidence="5">
    <location>
        <begin position="116"/>
        <end position="340"/>
    </location>
</feature>
<feature type="chain" id="PRO_5012429378" evidence="4">
    <location>
        <begin position="16"/>
        <end position="341"/>
    </location>
</feature>
<feature type="domain" description="Cathepsin propeptide inhibitor" evidence="6">
    <location>
        <begin position="32"/>
        <end position="87"/>
    </location>
</feature>
<protein>
    <submittedName>
        <fullName evidence="7">Predicted protein</fullName>
    </submittedName>
</protein>
<dbReference type="Gene3D" id="3.90.70.10">
    <property type="entry name" value="Cysteine proteinases"/>
    <property type="match status" value="1"/>
</dbReference>
<dbReference type="InterPro" id="IPR025661">
    <property type="entry name" value="Pept_asp_AS"/>
</dbReference>
<evidence type="ECO:0000256" key="3">
    <source>
        <dbReference type="ARBA" id="ARBA00023157"/>
    </source>
</evidence>
<organism evidence="7">
    <name type="scientific">Hordeum vulgare subsp. vulgare</name>
    <name type="common">Domesticated barley</name>
    <dbReference type="NCBI Taxonomy" id="112509"/>
    <lineage>
        <taxon>Eukaryota</taxon>
        <taxon>Viridiplantae</taxon>
        <taxon>Streptophyta</taxon>
        <taxon>Embryophyta</taxon>
        <taxon>Tracheophyta</taxon>
        <taxon>Spermatophyta</taxon>
        <taxon>Magnoliopsida</taxon>
        <taxon>Liliopsida</taxon>
        <taxon>Poales</taxon>
        <taxon>Poaceae</taxon>
        <taxon>BOP clade</taxon>
        <taxon>Pooideae</taxon>
        <taxon>Triticodae</taxon>
        <taxon>Triticeae</taxon>
        <taxon>Hordeinae</taxon>
        <taxon>Hordeum</taxon>
    </lineage>
</organism>
<dbReference type="GO" id="GO:0008234">
    <property type="term" value="F:cysteine-type peptidase activity"/>
    <property type="evidence" value="ECO:0007669"/>
    <property type="project" value="InterPro"/>
</dbReference>
<keyword evidence="2 4" id="KW-0732">Signal</keyword>
<dbReference type="EMBL" id="AK369553">
    <property type="protein sequence ID" value="BAK00754.1"/>
    <property type="molecule type" value="mRNA"/>
</dbReference>
<evidence type="ECO:0000313" key="7">
    <source>
        <dbReference type="EMBL" id="BAK00754.1"/>
    </source>
</evidence>
<dbReference type="CDD" id="cd02248">
    <property type="entry name" value="Peptidase_C1A"/>
    <property type="match status" value="1"/>
</dbReference>
<proteinExistence type="evidence at transcript level"/>
<dbReference type="PROSITE" id="PS00139">
    <property type="entry name" value="THIOL_PROTEASE_CYS"/>
    <property type="match status" value="1"/>
</dbReference>
<dbReference type="FunFam" id="3.90.70.10:FF:000103">
    <property type="entry name" value="Hypothetical LOC496748"/>
    <property type="match status" value="1"/>
</dbReference>
<dbReference type="PROSITE" id="PS00640">
    <property type="entry name" value="THIOL_PROTEASE_ASN"/>
    <property type="match status" value="1"/>
</dbReference>
<dbReference type="GO" id="GO:0006508">
    <property type="term" value="P:proteolysis"/>
    <property type="evidence" value="ECO:0007669"/>
    <property type="project" value="InterPro"/>
</dbReference>
<dbReference type="InterPro" id="IPR000668">
    <property type="entry name" value="Peptidase_C1A_C"/>
</dbReference>
<dbReference type="SMART" id="SM00848">
    <property type="entry name" value="Inhibitor_I29"/>
    <property type="match status" value="1"/>
</dbReference>
<feature type="signal peptide" evidence="4">
    <location>
        <begin position="1"/>
        <end position="15"/>
    </location>
</feature>
<keyword evidence="3" id="KW-1015">Disulfide bond</keyword>
<dbReference type="SUPFAM" id="SSF54001">
    <property type="entry name" value="Cysteine proteinases"/>
    <property type="match status" value="1"/>
</dbReference>
<evidence type="ECO:0000259" key="5">
    <source>
        <dbReference type="SMART" id="SM00645"/>
    </source>
</evidence>
<dbReference type="InterPro" id="IPR013128">
    <property type="entry name" value="Peptidase_C1A"/>
</dbReference>
<dbReference type="AlphaFoldDB" id="F2E082"/>
<dbReference type="PANTHER" id="PTHR12411">
    <property type="entry name" value="CYSTEINE PROTEASE FAMILY C1-RELATED"/>
    <property type="match status" value="1"/>
</dbReference>
<name>F2E082_HORVV</name>
<evidence type="ECO:0000259" key="6">
    <source>
        <dbReference type="SMART" id="SM00848"/>
    </source>
</evidence>
<accession>F2E082</accession>
<comment type="similarity">
    <text evidence="1">Belongs to the peptidase C1 family.</text>
</comment>
<dbReference type="SMART" id="SM00645">
    <property type="entry name" value="Pept_C1"/>
    <property type="match status" value="1"/>
</dbReference>
<dbReference type="Pfam" id="PF08246">
    <property type="entry name" value="Inhibitor_I29"/>
    <property type="match status" value="1"/>
</dbReference>
<dbReference type="InterPro" id="IPR025660">
    <property type="entry name" value="Pept_his_AS"/>
</dbReference>
<reference evidence="7" key="1">
    <citation type="journal article" date="2011" name="Plant Physiol.">
        <title>Comprehensive sequence analysis of 24,783 barley full-length cDNAs derived from 12 clone libraries.</title>
        <authorList>
            <person name="Matsumoto T."/>
            <person name="Tanaka T."/>
            <person name="Sakai H."/>
            <person name="Amano N."/>
            <person name="Kanamori H."/>
            <person name="Kurita K."/>
            <person name="Kikuta A."/>
            <person name="Kamiya K."/>
            <person name="Yamamoto M."/>
            <person name="Ikawa H."/>
            <person name="Fujii N."/>
            <person name="Hori K."/>
            <person name="Itoh T."/>
            <person name="Sato K."/>
        </authorList>
    </citation>
    <scope>NUCLEOTIDE SEQUENCE</scope>
    <source>
        <tissue evidence="7">Shoot and root</tissue>
    </source>
</reference>
<dbReference type="InterPro" id="IPR000169">
    <property type="entry name" value="Pept_cys_AS"/>
</dbReference>
<dbReference type="PRINTS" id="PR00705">
    <property type="entry name" value="PAPAIN"/>
</dbReference>
<evidence type="ECO:0000256" key="1">
    <source>
        <dbReference type="ARBA" id="ARBA00008455"/>
    </source>
</evidence>
<dbReference type="MEROPS" id="C01.A54"/>
<dbReference type="InterPro" id="IPR038765">
    <property type="entry name" value="Papain-like_cys_pep_sf"/>
</dbReference>
<dbReference type="InterPro" id="IPR013201">
    <property type="entry name" value="Prot_inhib_I29"/>
</dbReference>
<dbReference type="PROSITE" id="PS00639">
    <property type="entry name" value="THIOL_PROTEASE_HIS"/>
    <property type="match status" value="1"/>
</dbReference>
<dbReference type="Pfam" id="PF00112">
    <property type="entry name" value="Peptidase_C1"/>
    <property type="match status" value="1"/>
</dbReference>
<evidence type="ECO:0000256" key="4">
    <source>
        <dbReference type="SAM" id="SignalP"/>
    </source>
</evidence>